<feature type="signal peptide" evidence="3">
    <location>
        <begin position="1"/>
        <end position="19"/>
    </location>
</feature>
<dbReference type="InParanoid" id="A0A2J6TBB7"/>
<dbReference type="InterPro" id="IPR029058">
    <property type="entry name" value="AB_hydrolase_fold"/>
</dbReference>
<name>A0A2J6TBB7_9HELO</name>
<dbReference type="SUPFAM" id="SSF53474">
    <property type="entry name" value="alpha/beta-Hydrolases"/>
    <property type="match status" value="1"/>
</dbReference>
<dbReference type="Proteomes" id="UP000235371">
    <property type="component" value="Unassembled WGS sequence"/>
</dbReference>
<dbReference type="PANTHER" id="PTHR11559">
    <property type="entry name" value="CARBOXYLESTERASE"/>
    <property type="match status" value="1"/>
</dbReference>
<feature type="domain" description="Carboxylesterase type B" evidence="4">
    <location>
        <begin position="38"/>
        <end position="530"/>
    </location>
</feature>
<protein>
    <recommendedName>
        <fullName evidence="3">Carboxylic ester hydrolase</fullName>
        <ecNumber evidence="3">3.1.1.-</ecNumber>
    </recommendedName>
</protein>
<proteinExistence type="inferred from homology"/>
<dbReference type="EMBL" id="KZ613790">
    <property type="protein sequence ID" value="PMD60324.1"/>
    <property type="molecule type" value="Genomic_DNA"/>
</dbReference>
<feature type="chain" id="PRO_5014206633" description="Carboxylic ester hydrolase" evidence="3">
    <location>
        <begin position="20"/>
        <end position="573"/>
    </location>
</feature>
<reference evidence="5 6" key="1">
    <citation type="submission" date="2016-04" db="EMBL/GenBank/DDBJ databases">
        <title>A degradative enzymes factory behind the ericoid mycorrhizal symbiosis.</title>
        <authorList>
            <consortium name="DOE Joint Genome Institute"/>
            <person name="Martino E."/>
            <person name="Morin E."/>
            <person name="Grelet G."/>
            <person name="Kuo A."/>
            <person name="Kohler A."/>
            <person name="Daghino S."/>
            <person name="Barry K."/>
            <person name="Choi C."/>
            <person name="Cichocki N."/>
            <person name="Clum A."/>
            <person name="Copeland A."/>
            <person name="Hainaut M."/>
            <person name="Haridas S."/>
            <person name="Labutti K."/>
            <person name="Lindquist E."/>
            <person name="Lipzen A."/>
            <person name="Khouja H.-R."/>
            <person name="Murat C."/>
            <person name="Ohm R."/>
            <person name="Olson A."/>
            <person name="Spatafora J."/>
            <person name="Veneault-Fourrey C."/>
            <person name="Henrissat B."/>
            <person name="Grigoriev I."/>
            <person name="Martin F."/>
            <person name="Perotto S."/>
        </authorList>
    </citation>
    <scope>NUCLEOTIDE SEQUENCE [LARGE SCALE GENOMIC DNA]</scope>
    <source>
        <strain evidence="5 6">E</strain>
    </source>
</reference>
<dbReference type="InterPro" id="IPR019826">
    <property type="entry name" value="Carboxylesterase_B_AS"/>
</dbReference>
<evidence type="ECO:0000313" key="6">
    <source>
        <dbReference type="Proteomes" id="UP000235371"/>
    </source>
</evidence>
<dbReference type="GO" id="GO:0016787">
    <property type="term" value="F:hydrolase activity"/>
    <property type="evidence" value="ECO:0007669"/>
    <property type="project" value="UniProtKB-KW"/>
</dbReference>
<organism evidence="5 6">
    <name type="scientific">Hyaloscypha bicolor E</name>
    <dbReference type="NCBI Taxonomy" id="1095630"/>
    <lineage>
        <taxon>Eukaryota</taxon>
        <taxon>Fungi</taxon>
        <taxon>Dikarya</taxon>
        <taxon>Ascomycota</taxon>
        <taxon>Pezizomycotina</taxon>
        <taxon>Leotiomycetes</taxon>
        <taxon>Helotiales</taxon>
        <taxon>Hyaloscyphaceae</taxon>
        <taxon>Hyaloscypha</taxon>
        <taxon>Hyaloscypha bicolor</taxon>
    </lineage>
</organism>
<keyword evidence="2 3" id="KW-0378">Hydrolase</keyword>
<evidence type="ECO:0000256" key="3">
    <source>
        <dbReference type="RuleBase" id="RU361235"/>
    </source>
</evidence>
<dbReference type="InterPro" id="IPR002018">
    <property type="entry name" value="CarbesteraseB"/>
</dbReference>
<comment type="similarity">
    <text evidence="1 3">Belongs to the type-B carboxylesterase/lipase family.</text>
</comment>
<dbReference type="GeneID" id="36580516"/>
<dbReference type="Pfam" id="PF00135">
    <property type="entry name" value="COesterase"/>
    <property type="match status" value="1"/>
</dbReference>
<keyword evidence="6" id="KW-1185">Reference proteome</keyword>
<evidence type="ECO:0000256" key="1">
    <source>
        <dbReference type="ARBA" id="ARBA00005964"/>
    </source>
</evidence>
<gene>
    <name evidence="5" type="ORF">K444DRAFT_390511</name>
</gene>
<dbReference type="RefSeq" id="XP_024737228.1">
    <property type="nucleotide sequence ID" value="XM_024872435.1"/>
</dbReference>
<sequence length="573" mass="61976">MFSRSWTFLFSAGLGLTVSIPRNEGPTAKTHDATYVGFTDTTYNVDIWAGIPYAKPPLGSLRLQPPEKYPAKGTIAAQTYGNRCFEIGTGVAPGGPVGSNSEDCLVLNIYTPAKCEGGKRSLHPSPPWPVMFYAHGGGFNQGSGNDYMAQSMVNHSVELKSPVVVVTINYRLSFFGFSAGTDAIANNALNLGLLDQRFAMKWVHDNIAAFGGDPEKVTIFGQSAGATSVGLQMTAYNGAHQDLFRAAILESGSPADTLPTPPPTWPTYQQAWDLVVEGIGCNGTSNVFKCVQGADTALLWAAINAVAAKAPLPSSIWPWQPVVDGKFVADFPSKLTAAGKFTKVPMIMGFTTDEVTYVIPTVFNISTDAFIVGLAQVVLPFIPLSVFEEIALLDPLSEFPDQGVGGTEWKRTTEIASDIFERCPGREWIRNVTQYSHTWKYRFNAIIPPDLAKAPWEKIVHASEIPYVWGPSTKPSINEPLDLALSRQVQKGWISFASFLDPNTLGDLSPGVGWPPYQDNSQNVMVFQKPDGSGEQGNGAPGTPVGQGLHVEHDFDDRPVCDYYAANDAAFVH</sequence>
<evidence type="ECO:0000259" key="4">
    <source>
        <dbReference type="Pfam" id="PF00135"/>
    </source>
</evidence>
<dbReference type="EC" id="3.1.1.-" evidence="3"/>
<dbReference type="InterPro" id="IPR050309">
    <property type="entry name" value="Type-B_Carboxylest/Lipase"/>
</dbReference>
<evidence type="ECO:0000256" key="2">
    <source>
        <dbReference type="ARBA" id="ARBA00022801"/>
    </source>
</evidence>
<dbReference type="OrthoDB" id="408631at2759"/>
<dbReference type="Gene3D" id="3.40.50.1820">
    <property type="entry name" value="alpha/beta hydrolase"/>
    <property type="match status" value="1"/>
</dbReference>
<evidence type="ECO:0000313" key="5">
    <source>
        <dbReference type="EMBL" id="PMD60324.1"/>
    </source>
</evidence>
<dbReference type="STRING" id="1095630.A0A2J6TBB7"/>
<accession>A0A2J6TBB7</accession>
<dbReference type="AlphaFoldDB" id="A0A2J6TBB7"/>
<dbReference type="PROSITE" id="PS00122">
    <property type="entry name" value="CARBOXYLESTERASE_B_1"/>
    <property type="match status" value="1"/>
</dbReference>
<keyword evidence="3" id="KW-0732">Signal</keyword>